<protein>
    <submittedName>
        <fullName evidence="1">Uncharacterized protein</fullName>
    </submittedName>
</protein>
<sequence length="131" mass="15525">MSISINCIFRYNFRVTTSPRSKKMTGTLKKNFFWHLPICFFSTCDVQLVHFKFNIHRDVLIHDYSEFLLHRVKFQTLIRTDFRFMISLGIKAIKTCLCPPCTFLSKVSIRYKLILRLVFVNGLNLTSYDTN</sequence>
<accession>G7EA20</accession>
<dbReference type="Proteomes" id="UP000009131">
    <property type="component" value="Unassembled WGS sequence"/>
</dbReference>
<dbReference type="HOGENOM" id="CLU_1928127_0_0_1"/>
<keyword evidence="2" id="KW-1185">Reference proteome</keyword>
<gene>
    <name evidence="1" type="primary">Mo06383</name>
    <name evidence="1" type="ORF">E5Q_06383</name>
</gene>
<evidence type="ECO:0000313" key="1">
    <source>
        <dbReference type="EMBL" id="GAA99680.1"/>
    </source>
</evidence>
<reference evidence="1 2" key="2">
    <citation type="journal article" date="2012" name="Open Biol.">
        <title>Characteristics of nucleosomes and linker DNA regions on the genome of the basidiomycete Mixia osmundae revealed by mono- and dinucleosome mapping.</title>
        <authorList>
            <person name="Nishida H."/>
            <person name="Kondo S."/>
            <person name="Matsumoto T."/>
            <person name="Suzuki Y."/>
            <person name="Yoshikawa H."/>
            <person name="Taylor T.D."/>
            <person name="Sugiyama J."/>
        </authorList>
    </citation>
    <scope>NUCLEOTIDE SEQUENCE [LARGE SCALE GENOMIC DNA]</scope>
    <source>
        <strain evidence="2">CBS 9802 / IAM 14324 / JCM 22182 / KY 12970</strain>
    </source>
</reference>
<organism evidence="1 2">
    <name type="scientific">Mixia osmundae (strain CBS 9802 / IAM 14324 / JCM 22182 / KY 12970)</name>
    <dbReference type="NCBI Taxonomy" id="764103"/>
    <lineage>
        <taxon>Eukaryota</taxon>
        <taxon>Fungi</taxon>
        <taxon>Dikarya</taxon>
        <taxon>Basidiomycota</taxon>
        <taxon>Pucciniomycotina</taxon>
        <taxon>Mixiomycetes</taxon>
        <taxon>Mixiales</taxon>
        <taxon>Mixiaceae</taxon>
        <taxon>Mixia</taxon>
    </lineage>
</organism>
<comment type="caution">
    <text evidence="1">The sequence shown here is derived from an EMBL/GenBank/DDBJ whole genome shotgun (WGS) entry which is preliminary data.</text>
</comment>
<name>G7EA20_MIXOS</name>
<reference evidence="1 2" key="1">
    <citation type="journal article" date="2011" name="J. Gen. Appl. Microbiol.">
        <title>Draft genome sequencing of the enigmatic basidiomycete Mixia osmundae.</title>
        <authorList>
            <person name="Nishida H."/>
            <person name="Nagatsuka Y."/>
            <person name="Sugiyama J."/>
        </authorList>
    </citation>
    <scope>NUCLEOTIDE SEQUENCE [LARGE SCALE GENOMIC DNA]</scope>
    <source>
        <strain evidence="2">CBS 9802 / IAM 14324 / JCM 22182 / KY 12970</strain>
    </source>
</reference>
<evidence type="ECO:0000313" key="2">
    <source>
        <dbReference type="Proteomes" id="UP000009131"/>
    </source>
</evidence>
<dbReference type="AlphaFoldDB" id="G7EA20"/>
<proteinExistence type="predicted"/>
<dbReference type="InParanoid" id="G7EA20"/>
<dbReference type="EMBL" id="BABT02000227">
    <property type="protein sequence ID" value="GAA99680.1"/>
    <property type="molecule type" value="Genomic_DNA"/>
</dbReference>